<proteinExistence type="predicted"/>
<reference evidence="2" key="1">
    <citation type="journal article" date="2014" name="Front. Microbiol.">
        <title>High frequency of phylogenetically diverse reductive dehalogenase-homologous genes in deep subseafloor sedimentary metagenomes.</title>
        <authorList>
            <person name="Kawai M."/>
            <person name="Futagami T."/>
            <person name="Toyoda A."/>
            <person name="Takaki Y."/>
            <person name="Nishi S."/>
            <person name="Hori S."/>
            <person name="Arai W."/>
            <person name="Tsubouchi T."/>
            <person name="Morono Y."/>
            <person name="Uchiyama I."/>
            <person name="Ito T."/>
            <person name="Fujiyama A."/>
            <person name="Inagaki F."/>
            <person name="Takami H."/>
        </authorList>
    </citation>
    <scope>NUCLEOTIDE SEQUENCE</scope>
    <source>
        <strain evidence="2">Expedition CK06-06</strain>
    </source>
</reference>
<dbReference type="PANTHER" id="PTHR31061:SF24">
    <property type="entry name" value="LD22376P"/>
    <property type="match status" value="1"/>
</dbReference>
<dbReference type="EMBL" id="BARW01039486">
    <property type="protein sequence ID" value="GAJ20757.1"/>
    <property type="molecule type" value="Genomic_DNA"/>
</dbReference>
<organism evidence="2">
    <name type="scientific">marine sediment metagenome</name>
    <dbReference type="NCBI Taxonomy" id="412755"/>
    <lineage>
        <taxon>unclassified sequences</taxon>
        <taxon>metagenomes</taxon>
        <taxon>ecological metagenomes</taxon>
    </lineage>
</organism>
<name>X1VMG1_9ZZZZ</name>
<keyword evidence="1" id="KW-1133">Transmembrane helix</keyword>
<keyword evidence="1" id="KW-0812">Transmembrane</keyword>
<dbReference type="AlphaFoldDB" id="X1VMG1"/>
<gene>
    <name evidence="2" type="ORF">S12H4_60122</name>
</gene>
<feature type="non-terminal residue" evidence="2">
    <location>
        <position position="124"/>
    </location>
</feature>
<sequence length="124" mass="14308">MEKNTGISLTPEGRLLSLDFFRGFTMFLLIGEFTGLFTHLVDPSLKGGVFYFIGTQLHHHPWNGLRFWDLVQPFFMFIVGVAMPFSFAKRTERGDNYRKLLRHAIQRALLLLLLGWALYCIDPG</sequence>
<evidence type="ECO:0000313" key="2">
    <source>
        <dbReference type="EMBL" id="GAJ20757.1"/>
    </source>
</evidence>
<comment type="caution">
    <text evidence="2">The sequence shown here is derived from an EMBL/GenBank/DDBJ whole genome shotgun (WGS) entry which is preliminary data.</text>
</comment>
<keyword evidence="1" id="KW-0472">Membrane</keyword>
<accession>X1VMG1</accession>
<dbReference type="PANTHER" id="PTHR31061">
    <property type="entry name" value="LD22376P"/>
    <property type="match status" value="1"/>
</dbReference>
<feature type="transmembrane region" description="Helical" evidence="1">
    <location>
        <begin position="20"/>
        <end position="41"/>
    </location>
</feature>
<protein>
    <submittedName>
        <fullName evidence="2">Uncharacterized protein</fullName>
    </submittedName>
</protein>
<evidence type="ECO:0000256" key="1">
    <source>
        <dbReference type="SAM" id="Phobius"/>
    </source>
</evidence>
<feature type="transmembrane region" description="Helical" evidence="1">
    <location>
        <begin position="100"/>
        <end position="119"/>
    </location>
</feature>
<feature type="transmembrane region" description="Helical" evidence="1">
    <location>
        <begin position="70"/>
        <end position="88"/>
    </location>
</feature>